<feature type="transmembrane region" description="Helical" evidence="7">
    <location>
        <begin position="248"/>
        <end position="271"/>
    </location>
</feature>
<keyword evidence="3" id="KW-1003">Cell membrane</keyword>
<keyword evidence="10" id="KW-1185">Reference proteome</keyword>
<keyword evidence="5 7" id="KW-1133">Transmembrane helix</keyword>
<dbReference type="CDD" id="cd06173">
    <property type="entry name" value="MFS_MefA_like"/>
    <property type="match status" value="1"/>
</dbReference>
<dbReference type="OrthoDB" id="9763297at2"/>
<name>A0A371AVX9_9FIRM</name>
<evidence type="ECO:0000256" key="6">
    <source>
        <dbReference type="ARBA" id="ARBA00023136"/>
    </source>
</evidence>
<dbReference type="InterPro" id="IPR020846">
    <property type="entry name" value="MFS_dom"/>
</dbReference>
<dbReference type="Gene3D" id="1.20.1250.20">
    <property type="entry name" value="MFS general substrate transporter like domains"/>
    <property type="match status" value="1"/>
</dbReference>
<feature type="domain" description="Major facilitator superfamily (MFS) profile" evidence="8">
    <location>
        <begin position="3"/>
        <end position="414"/>
    </location>
</feature>
<dbReference type="Proteomes" id="UP000255036">
    <property type="component" value="Unassembled WGS sequence"/>
</dbReference>
<feature type="transmembrane region" description="Helical" evidence="7">
    <location>
        <begin position="389"/>
        <end position="408"/>
    </location>
</feature>
<evidence type="ECO:0000256" key="3">
    <source>
        <dbReference type="ARBA" id="ARBA00022475"/>
    </source>
</evidence>
<evidence type="ECO:0000256" key="5">
    <source>
        <dbReference type="ARBA" id="ARBA00022989"/>
    </source>
</evidence>
<feature type="transmembrane region" description="Helical" evidence="7">
    <location>
        <begin position="301"/>
        <end position="324"/>
    </location>
</feature>
<feature type="transmembrane region" description="Helical" evidence="7">
    <location>
        <begin position="336"/>
        <end position="359"/>
    </location>
</feature>
<organism evidence="9 10">
    <name type="scientific">Anaerosacchariphilus polymeriproducens</name>
    <dbReference type="NCBI Taxonomy" id="1812858"/>
    <lineage>
        <taxon>Bacteria</taxon>
        <taxon>Bacillati</taxon>
        <taxon>Bacillota</taxon>
        <taxon>Clostridia</taxon>
        <taxon>Lachnospirales</taxon>
        <taxon>Lachnospiraceae</taxon>
        <taxon>Anaerosacchariphilus</taxon>
    </lineage>
</organism>
<dbReference type="EMBL" id="QRCT01000020">
    <property type="protein sequence ID" value="RDU23630.1"/>
    <property type="molecule type" value="Genomic_DNA"/>
</dbReference>
<feature type="transmembrane region" description="Helical" evidence="7">
    <location>
        <begin position="92"/>
        <end position="112"/>
    </location>
</feature>
<feature type="transmembrane region" description="Helical" evidence="7">
    <location>
        <begin position="162"/>
        <end position="181"/>
    </location>
</feature>
<dbReference type="InterPro" id="IPR036259">
    <property type="entry name" value="MFS_trans_sf"/>
</dbReference>
<accession>A0A371AVX9</accession>
<feature type="transmembrane region" description="Helical" evidence="7">
    <location>
        <begin position="278"/>
        <end position="295"/>
    </location>
</feature>
<keyword evidence="6 7" id="KW-0472">Membrane</keyword>
<dbReference type="RefSeq" id="WP_115481775.1">
    <property type="nucleotide sequence ID" value="NZ_QRCT01000020.1"/>
</dbReference>
<protein>
    <submittedName>
        <fullName evidence="9">MFS transporter</fullName>
    </submittedName>
</protein>
<feature type="transmembrane region" description="Helical" evidence="7">
    <location>
        <begin position="36"/>
        <end position="56"/>
    </location>
</feature>
<evidence type="ECO:0000256" key="2">
    <source>
        <dbReference type="ARBA" id="ARBA00022448"/>
    </source>
</evidence>
<evidence type="ECO:0000313" key="9">
    <source>
        <dbReference type="EMBL" id="RDU23630.1"/>
    </source>
</evidence>
<evidence type="ECO:0000256" key="7">
    <source>
        <dbReference type="SAM" id="Phobius"/>
    </source>
</evidence>
<comment type="caution">
    <text evidence="9">The sequence shown here is derived from an EMBL/GenBank/DDBJ whole genome shotgun (WGS) entry which is preliminary data.</text>
</comment>
<dbReference type="GO" id="GO:0005886">
    <property type="term" value="C:plasma membrane"/>
    <property type="evidence" value="ECO:0007669"/>
    <property type="project" value="UniProtKB-SubCell"/>
</dbReference>
<sequence>MKKFIAIWIGELISNIGSGMTAFAISIYVYQLTRSATWVSVVALLAFAPTILLNPFGGILADRYDRRLLMICGDFFSAVGLLVIIICMQSGYTGVIPICIGVTISSIFLGLLEPAYKATITELLPKEEFAKASGLVQLAGASKYLVSPLIAGLLLSSIGIKGILIIDILTFFVTVFVLVIVRRNVNNIKLKQSDFNFFREFQEGIRSITADKGISSLVLLMTFTCFFLAFMQTLLAPMILAFSNSKVLGIMESVSAVGMLIGSVIIASLNIKRNYSKILIFSLMAAGIFMALAGTTTHIGLLAAFCILFFAALPFVNTCADVLIRVRVSNEMQGRVWGIISVITQAGYVAAYAVCGVLADYVFEPMLTKEGILAGNIGRIIGIGEGRGIGFMLIITGIIMFAFAVIFGSRKSIKEMENELANN</sequence>
<dbReference type="GO" id="GO:0022857">
    <property type="term" value="F:transmembrane transporter activity"/>
    <property type="evidence" value="ECO:0007669"/>
    <property type="project" value="InterPro"/>
</dbReference>
<evidence type="ECO:0000259" key="8">
    <source>
        <dbReference type="PROSITE" id="PS50850"/>
    </source>
</evidence>
<feature type="transmembrane region" description="Helical" evidence="7">
    <location>
        <begin position="68"/>
        <end position="86"/>
    </location>
</feature>
<dbReference type="SUPFAM" id="SSF103473">
    <property type="entry name" value="MFS general substrate transporter"/>
    <property type="match status" value="1"/>
</dbReference>
<keyword evidence="4 7" id="KW-0812">Transmembrane</keyword>
<evidence type="ECO:0000313" key="10">
    <source>
        <dbReference type="Proteomes" id="UP000255036"/>
    </source>
</evidence>
<gene>
    <name evidence="9" type="ORF">DWV06_08590</name>
</gene>
<dbReference type="InterPro" id="IPR011701">
    <property type="entry name" value="MFS"/>
</dbReference>
<dbReference type="PROSITE" id="PS50850">
    <property type="entry name" value="MFS"/>
    <property type="match status" value="1"/>
</dbReference>
<comment type="subcellular location">
    <subcellularLocation>
        <location evidence="1">Cell membrane</location>
        <topology evidence="1">Multi-pass membrane protein</topology>
    </subcellularLocation>
</comment>
<feature type="transmembrane region" description="Helical" evidence="7">
    <location>
        <begin position="217"/>
        <end position="242"/>
    </location>
</feature>
<proteinExistence type="predicted"/>
<dbReference type="AlphaFoldDB" id="A0A371AVX9"/>
<dbReference type="PANTHER" id="PTHR43266">
    <property type="entry name" value="MACROLIDE-EFFLUX PROTEIN"/>
    <property type="match status" value="1"/>
</dbReference>
<evidence type="ECO:0000256" key="1">
    <source>
        <dbReference type="ARBA" id="ARBA00004651"/>
    </source>
</evidence>
<feature type="transmembrane region" description="Helical" evidence="7">
    <location>
        <begin position="12"/>
        <end position="30"/>
    </location>
</feature>
<dbReference type="PANTHER" id="PTHR43266:SF2">
    <property type="entry name" value="MAJOR FACILITATOR SUPERFAMILY (MFS) PROFILE DOMAIN-CONTAINING PROTEIN"/>
    <property type="match status" value="1"/>
</dbReference>
<feature type="transmembrane region" description="Helical" evidence="7">
    <location>
        <begin position="133"/>
        <end position="156"/>
    </location>
</feature>
<dbReference type="Pfam" id="PF07690">
    <property type="entry name" value="MFS_1"/>
    <property type="match status" value="1"/>
</dbReference>
<keyword evidence="2" id="KW-0813">Transport</keyword>
<evidence type="ECO:0000256" key="4">
    <source>
        <dbReference type="ARBA" id="ARBA00022692"/>
    </source>
</evidence>
<reference evidence="9 10" key="1">
    <citation type="submission" date="2018-07" db="EMBL/GenBank/DDBJ databases">
        <title>Anaerosacharophilus polymeroproducens gen. nov. sp. nov., an anaerobic bacterium isolated from salt field.</title>
        <authorList>
            <person name="Kim W."/>
            <person name="Yang S.-H."/>
            <person name="Oh J."/>
            <person name="Lee J.-H."/>
            <person name="Kwon K.K."/>
        </authorList>
    </citation>
    <scope>NUCLEOTIDE SEQUENCE [LARGE SCALE GENOMIC DNA]</scope>
    <source>
        <strain evidence="9 10">MCWD5</strain>
    </source>
</reference>